<gene>
    <name evidence="1" type="ORF">E5329_20870</name>
</gene>
<proteinExistence type="predicted"/>
<protein>
    <submittedName>
        <fullName evidence="1">HD domain-containing protein</fullName>
    </submittedName>
</protein>
<evidence type="ECO:0000313" key="1">
    <source>
        <dbReference type="EMBL" id="TGY91480.1"/>
    </source>
</evidence>
<name>A0AC61RS24_9FIRM</name>
<organism evidence="1 2">
    <name type="scientific">Petralouisia muris</name>
    <dbReference type="NCBI Taxonomy" id="3032872"/>
    <lineage>
        <taxon>Bacteria</taxon>
        <taxon>Bacillati</taxon>
        <taxon>Bacillota</taxon>
        <taxon>Clostridia</taxon>
        <taxon>Lachnospirales</taxon>
        <taxon>Lachnospiraceae</taxon>
        <taxon>Petralouisia</taxon>
    </lineage>
</organism>
<reference evidence="1" key="1">
    <citation type="submission" date="2019-04" db="EMBL/GenBank/DDBJ databases">
        <title>Microbes associate with the intestines of laboratory mice.</title>
        <authorList>
            <person name="Navarre W."/>
            <person name="Wong E."/>
            <person name="Huang K."/>
            <person name="Tropini C."/>
            <person name="Ng K."/>
            <person name="Yu B."/>
        </authorList>
    </citation>
    <scope>NUCLEOTIDE SEQUENCE</scope>
    <source>
        <strain evidence="1">NM01_1-7b</strain>
    </source>
</reference>
<dbReference type="EMBL" id="SRYA01000056">
    <property type="protein sequence ID" value="TGY91480.1"/>
    <property type="molecule type" value="Genomic_DNA"/>
</dbReference>
<accession>A0AC61RS24</accession>
<dbReference type="Proteomes" id="UP000304953">
    <property type="component" value="Unassembled WGS sequence"/>
</dbReference>
<keyword evidence="2" id="KW-1185">Reference proteome</keyword>
<sequence length="422" mass="49048">MSSSQLINIVEVICHSFRHLDPRLINHGERVAYILMKMLEDTSYYTKQEKQDIFMLGLLHDIGAYKGEELDSMLSFDMNDSMEHSVFGYLLFQNFSPLSDYADIILYHHHCNAQYYPVPIGNYHRDMAKLIYLADRIDIFCVLNDVKQLDSFLDRYNETVFPSAGIRWFHDANKKYQILNHLHSGAYQEEVASYTKEQLVLTEEQIHKYLMTFIFSVDFRNEYTALHTSYAVYLTENLSHTLHLPAGSAKTVQLAAMLHNIGKVSLSSDLTSVEDYDCYLKELYQNSTIDVTQKILSGTVDAQILQIINESLRILKCWSENEPLSFTPSPAGEIVALSYFISNMMNPGGHISCRPDLVQFLKERYKGCNMDCTILMALEKYFPQIMEQTRSSCESMFRTYHHVMDEFHYLNTILLHYNTKYQ</sequence>
<comment type="caution">
    <text evidence="1">The sequence shown here is derived from an EMBL/GenBank/DDBJ whole genome shotgun (WGS) entry which is preliminary data.</text>
</comment>
<evidence type="ECO:0000313" key="2">
    <source>
        <dbReference type="Proteomes" id="UP000304953"/>
    </source>
</evidence>